<reference evidence="2" key="1">
    <citation type="submission" date="2021-06" db="EMBL/GenBank/DDBJ databases">
        <authorList>
            <person name="Hodson N. C."/>
            <person name="Mongue J. A."/>
            <person name="Jaron S. K."/>
        </authorList>
    </citation>
    <scope>NUCLEOTIDE SEQUENCE</scope>
</reference>
<keyword evidence="1" id="KW-0472">Membrane</keyword>
<evidence type="ECO:0000313" key="2">
    <source>
        <dbReference type="EMBL" id="CAG7819394.1"/>
    </source>
</evidence>
<feature type="transmembrane region" description="Helical" evidence="1">
    <location>
        <begin position="15"/>
        <end position="38"/>
    </location>
</feature>
<organism evidence="2 3">
    <name type="scientific">Allacma fusca</name>
    <dbReference type="NCBI Taxonomy" id="39272"/>
    <lineage>
        <taxon>Eukaryota</taxon>
        <taxon>Metazoa</taxon>
        <taxon>Ecdysozoa</taxon>
        <taxon>Arthropoda</taxon>
        <taxon>Hexapoda</taxon>
        <taxon>Collembola</taxon>
        <taxon>Symphypleona</taxon>
        <taxon>Sminthuridae</taxon>
        <taxon>Allacma</taxon>
    </lineage>
</organism>
<accession>A0A8J2LB58</accession>
<sequence length="91" mass="10313">MRIAPLRWTPSSHKYPFATSGIVVLLLTSAIVISGISGESPGKVDYRRQSIDDDEVHDEEIFTAVVQSLNQWQQRRQHKVQSNSTTNDTHH</sequence>
<keyword evidence="1" id="KW-0812">Transmembrane</keyword>
<evidence type="ECO:0000256" key="1">
    <source>
        <dbReference type="SAM" id="Phobius"/>
    </source>
</evidence>
<dbReference type="AlphaFoldDB" id="A0A8J2LB58"/>
<comment type="caution">
    <text evidence="2">The sequence shown here is derived from an EMBL/GenBank/DDBJ whole genome shotgun (WGS) entry which is preliminary data.</text>
</comment>
<protein>
    <submittedName>
        <fullName evidence="2">Uncharacterized protein</fullName>
    </submittedName>
</protein>
<feature type="non-terminal residue" evidence="2">
    <location>
        <position position="1"/>
    </location>
</feature>
<gene>
    <name evidence="2" type="ORF">AFUS01_LOCUS29849</name>
</gene>
<keyword evidence="3" id="KW-1185">Reference proteome</keyword>
<name>A0A8J2LB58_9HEXA</name>
<dbReference type="Proteomes" id="UP000708208">
    <property type="component" value="Unassembled WGS sequence"/>
</dbReference>
<dbReference type="EMBL" id="CAJVCH010448957">
    <property type="protein sequence ID" value="CAG7819394.1"/>
    <property type="molecule type" value="Genomic_DNA"/>
</dbReference>
<keyword evidence="1" id="KW-1133">Transmembrane helix</keyword>
<evidence type="ECO:0000313" key="3">
    <source>
        <dbReference type="Proteomes" id="UP000708208"/>
    </source>
</evidence>
<proteinExistence type="predicted"/>